<gene>
    <name evidence="1" type="ORF">LSAT_V11C400193100</name>
</gene>
<protein>
    <submittedName>
        <fullName evidence="1">Uncharacterized protein</fullName>
    </submittedName>
</protein>
<reference evidence="1 2" key="1">
    <citation type="journal article" date="2017" name="Nat. Commun.">
        <title>Genome assembly with in vitro proximity ligation data and whole-genome triplication in lettuce.</title>
        <authorList>
            <person name="Reyes-Chin-Wo S."/>
            <person name="Wang Z."/>
            <person name="Yang X."/>
            <person name="Kozik A."/>
            <person name="Arikit S."/>
            <person name="Song C."/>
            <person name="Xia L."/>
            <person name="Froenicke L."/>
            <person name="Lavelle D.O."/>
            <person name="Truco M.J."/>
            <person name="Xia R."/>
            <person name="Zhu S."/>
            <person name="Xu C."/>
            <person name="Xu H."/>
            <person name="Xu X."/>
            <person name="Cox K."/>
            <person name="Korf I."/>
            <person name="Meyers B.C."/>
            <person name="Michelmore R.W."/>
        </authorList>
    </citation>
    <scope>NUCLEOTIDE SEQUENCE [LARGE SCALE GENOMIC DNA]</scope>
    <source>
        <strain evidence="2">cv. Salinas</strain>
        <tissue evidence="1">Seedlings</tissue>
    </source>
</reference>
<dbReference type="PANTHER" id="PTHR31973:SF187">
    <property type="entry name" value="MUTATOR TRANSPOSASE MUDRA PROTEIN"/>
    <property type="match status" value="1"/>
</dbReference>
<proteinExistence type="predicted"/>
<evidence type="ECO:0000313" key="1">
    <source>
        <dbReference type="EMBL" id="KAJ0213376.1"/>
    </source>
</evidence>
<dbReference type="PANTHER" id="PTHR31973">
    <property type="entry name" value="POLYPROTEIN, PUTATIVE-RELATED"/>
    <property type="match status" value="1"/>
</dbReference>
<evidence type="ECO:0000313" key="2">
    <source>
        <dbReference type="Proteomes" id="UP000235145"/>
    </source>
</evidence>
<dbReference type="AlphaFoldDB" id="A0A9R1VVJ3"/>
<organism evidence="1 2">
    <name type="scientific">Lactuca sativa</name>
    <name type="common">Garden lettuce</name>
    <dbReference type="NCBI Taxonomy" id="4236"/>
    <lineage>
        <taxon>Eukaryota</taxon>
        <taxon>Viridiplantae</taxon>
        <taxon>Streptophyta</taxon>
        <taxon>Embryophyta</taxon>
        <taxon>Tracheophyta</taxon>
        <taxon>Spermatophyta</taxon>
        <taxon>Magnoliopsida</taxon>
        <taxon>eudicotyledons</taxon>
        <taxon>Gunneridae</taxon>
        <taxon>Pentapetalae</taxon>
        <taxon>asterids</taxon>
        <taxon>campanulids</taxon>
        <taxon>Asterales</taxon>
        <taxon>Asteraceae</taxon>
        <taxon>Cichorioideae</taxon>
        <taxon>Cichorieae</taxon>
        <taxon>Lactucinae</taxon>
        <taxon>Lactuca</taxon>
    </lineage>
</organism>
<keyword evidence="2" id="KW-1185">Reference proteome</keyword>
<comment type="caution">
    <text evidence="1">The sequence shown here is derived from an EMBL/GenBank/DDBJ whole genome shotgun (WGS) entry which is preliminary data.</text>
</comment>
<name>A0A9R1VVJ3_LACSA</name>
<dbReference type="PROSITE" id="PS51257">
    <property type="entry name" value="PROKAR_LIPOPROTEIN"/>
    <property type="match status" value="1"/>
</dbReference>
<sequence>MDMIKNFIEGAYDHLMDRDPQSMAYFGGGLACKAVENGMAKCFNAIIVDARKKPRMAMLEEIRLYMMERFYNLKEEVQKWDGDVCEATLLKMEEFAEDIRYKLYLIYKCRLLIDYLY</sequence>
<dbReference type="EMBL" id="NBSK02000004">
    <property type="protein sequence ID" value="KAJ0213376.1"/>
    <property type="molecule type" value="Genomic_DNA"/>
</dbReference>
<dbReference type="Proteomes" id="UP000235145">
    <property type="component" value="Unassembled WGS sequence"/>
</dbReference>
<accession>A0A9R1VVJ3</accession>